<sequence>VAFCHPGYNAPFNRLFSLPRVESASPRGPWGVHYLTALTACQIIANNAFDGYLVAEQADGPRIVADNDSILTHNQYFFIVPDKPIYAVVPSFQEWQFPGSAPQAWQDAVAATLADDITLAGDVPGEQRCVVTGRFTVEVAHLSPREEKTWFLNNAMTIYDSHSASNPTDCPSNQIILDCSLHTAMDKQLWAFAPRHQRFAVQTISLPQNLTHNMLSEFVDEYHGRYLRPGGMFGTEVEYLFVRSAWTVL</sequence>
<feature type="non-terminal residue" evidence="2">
    <location>
        <position position="1"/>
    </location>
</feature>
<reference evidence="2" key="1">
    <citation type="journal article" date="2020" name="Phytopathology">
        <title>Genome sequence of the chestnut blight fungus Cryphonectria parasitica EP155: A fundamental resource for an archetypical invasive plant pathogen.</title>
        <authorList>
            <person name="Crouch J.A."/>
            <person name="Dawe A."/>
            <person name="Aerts A."/>
            <person name="Barry K."/>
            <person name="Churchill A.C.L."/>
            <person name="Grimwood J."/>
            <person name="Hillman B."/>
            <person name="Milgroom M.G."/>
            <person name="Pangilinan J."/>
            <person name="Smith M."/>
            <person name="Salamov A."/>
            <person name="Schmutz J."/>
            <person name="Yadav J."/>
            <person name="Grigoriev I.V."/>
            <person name="Nuss D."/>
        </authorList>
    </citation>
    <scope>NUCLEOTIDE SEQUENCE</scope>
    <source>
        <strain evidence="2">EP155</strain>
    </source>
</reference>
<keyword evidence="3" id="KW-1185">Reference proteome</keyword>
<dbReference type="AlphaFoldDB" id="A0A9P4YBW0"/>
<protein>
    <recommendedName>
        <fullName evidence="1">HNH nuclease domain-containing protein</fullName>
    </recommendedName>
</protein>
<dbReference type="GeneID" id="63832753"/>
<name>A0A9P4YBW0_CRYP1</name>
<feature type="non-terminal residue" evidence="2">
    <location>
        <position position="249"/>
    </location>
</feature>
<dbReference type="OrthoDB" id="2142759at2759"/>
<dbReference type="Pfam" id="PF13391">
    <property type="entry name" value="HNH_2"/>
    <property type="match status" value="1"/>
</dbReference>
<evidence type="ECO:0000313" key="3">
    <source>
        <dbReference type="Proteomes" id="UP000803844"/>
    </source>
</evidence>
<proteinExistence type="predicted"/>
<accession>A0A9P4YBW0</accession>
<dbReference type="Proteomes" id="UP000803844">
    <property type="component" value="Unassembled WGS sequence"/>
</dbReference>
<comment type="caution">
    <text evidence="2">The sequence shown here is derived from an EMBL/GenBank/DDBJ whole genome shotgun (WGS) entry which is preliminary data.</text>
</comment>
<dbReference type="InterPro" id="IPR003615">
    <property type="entry name" value="HNH_nuc"/>
</dbReference>
<dbReference type="EMBL" id="MU032344">
    <property type="protein sequence ID" value="KAF3770632.1"/>
    <property type="molecule type" value="Genomic_DNA"/>
</dbReference>
<evidence type="ECO:0000313" key="2">
    <source>
        <dbReference type="EMBL" id="KAF3770632.1"/>
    </source>
</evidence>
<organism evidence="2 3">
    <name type="scientific">Cryphonectria parasitica (strain ATCC 38755 / EP155)</name>
    <dbReference type="NCBI Taxonomy" id="660469"/>
    <lineage>
        <taxon>Eukaryota</taxon>
        <taxon>Fungi</taxon>
        <taxon>Dikarya</taxon>
        <taxon>Ascomycota</taxon>
        <taxon>Pezizomycotina</taxon>
        <taxon>Sordariomycetes</taxon>
        <taxon>Sordariomycetidae</taxon>
        <taxon>Diaporthales</taxon>
        <taxon>Cryphonectriaceae</taxon>
        <taxon>Cryphonectria-Endothia species complex</taxon>
        <taxon>Cryphonectria</taxon>
    </lineage>
</organism>
<evidence type="ECO:0000259" key="1">
    <source>
        <dbReference type="Pfam" id="PF13391"/>
    </source>
</evidence>
<gene>
    <name evidence="2" type="ORF">M406DRAFT_222621</name>
</gene>
<feature type="domain" description="HNH nuclease" evidence="1">
    <location>
        <begin position="129"/>
        <end position="192"/>
    </location>
</feature>
<dbReference type="RefSeq" id="XP_040781593.1">
    <property type="nucleotide sequence ID" value="XM_040915624.1"/>
</dbReference>